<sequence>MNISLVSIHLTFSLFLPMIKYTSFTQTQFFSLSESTFSNFCSPLVDINTKLLIARITKCNFNNFLNPTISFSSYEHYLLKNEKYNHYHEYFSIGQLKIDTCSFKNCRSRGSSGGALFSICPTTIVNSYFYYCFADFGGAFCVFSDINVTCTNAYRCSAINGGSFSGKYGDLCTNSSSFSFCSSSVNGGAINYVESGRLNFNDLNCSYCTSDSHSSTLYLVGSFSSISNSVFSFCASLNGIGGICLYSHYLGLICKIDSSIFSKLKAKETSTSIYIDDMSHFSQSNFSISFCYFYKCSKKNVISSIHVPRVASSSLTGCIFSNNFETEIGKSLFTQNNNCFECISKFNARNIPKRKLFIAPHPYILSMDYVLEFVNAIKSSIIYSIYFSSVVLAVYEIIFVFKKVKIKKIK</sequence>
<dbReference type="Proteomes" id="UP001470230">
    <property type="component" value="Unassembled WGS sequence"/>
</dbReference>
<evidence type="ECO:0000313" key="4">
    <source>
        <dbReference type="Proteomes" id="UP001470230"/>
    </source>
</evidence>
<protein>
    <submittedName>
        <fullName evidence="3">Uncharacterized protein</fullName>
    </submittedName>
</protein>
<organism evidence="3 4">
    <name type="scientific">Tritrichomonas musculus</name>
    <dbReference type="NCBI Taxonomy" id="1915356"/>
    <lineage>
        <taxon>Eukaryota</taxon>
        <taxon>Metamonada</taxon>
        <taxon>Parabasalia</taxon>
        <taxon>Tritrichomonadida</taxon>
        <taxon>Tritrichomonadidae</taxon>
        <taxon>Tritrichomonas</taxon>
    </lineage>
</organism>
<dbReference type="EMBL" id="JAPFFF010000003">
    <property type="protein sequence ID" value="KAK8894202.1"/>
    <property type="molecule type" value="Genomic_DNA"/>
</dbReference>
<evidence type="ECO:0000256" key="1">
    <source>
        <dbReference type="SAM" id="Phobius"/>
    </source>
</evidence>
<keyword evidence="1" id="KW-0812">Transmembrane</keyword>
<keyword evidence="2" id="KW-0732">Signal</keyword>
<keyword evidence="1" id="KW-0472">Membrane</keyword>
<feature type="transmembrane region" description="Helical" evidence="1">
    <location>
        <begin position="381"/>
        <end position="401"/>
    </location>
</feature>
<name>A0ABR2KST6_9EUKA</name>
<feature type="chain" id="PRO_5045635373" evidence="2">
    <location>
        <begin position="25"/>
        <end position="410"/>
    </location>
</feature>
<reference evidence="3 4" key="1">
    <citation type="submission" date="2024-04" db="EMBL/GenBank/DDBJ databases">
        <title>Tritrichomonas musculus Genome.</title>
        <authorList>
            <person name="Alves-Ferreira E."/>
            <person name="Grigg M."/>
            <person name="Lorenzi H."/>
            <person name="Galac M."/>
        </authorList>
    </citation>
    <scope>NUCLEOTIDE SEQUENCE [LARGE SCALE GENOMIC DNA]</scope>
    <source>
        <strain evidence="3 4">EAF2021</strain>
    </source>
</reference>
<evidence type="ECO:0000313" key="3">
    <source>
        <dbReference type="EMBL" id="KAK8894202.1"/>
    </source>
</evidence>
<comment type="caution">
    <text evidence="3">The sequence shown here is derived from an EMBL/GenBank/DDBJ whole genome shotgun (WGS) entry which is preliminary data.</text>
</comment>
<evidence type="ECO:0000256" key="2">
    <source>
        <dbReference type="SAM" id="SignalP"/>
    </source>
</evidence>
<proteinExistence type="predicted"/>
<accession>A0ABR2KST6</accession>
<keyword evidence="1" id="KW-1133">Transmembrane helix</keyword>
<feature type="signal peptide" evidence="2">
    <location>
        <begin position="1"/>
        <end position="24"/>
    </location>
</feature>
<gene>
    <name evidence="3" type="ORF">M9Y10_022635</name>
</gene>
<keyword evidence="4" id="KW-1185">Reference proteome</keyword>